<proteinExistence type="predicted"/>
<dbReference type="AlphaFoldDB" id="A0A7C3WGT1"/>
<evidence type="ECO:0000313" key="1">
    <source>
        <dbReference type="EMBL" id="HGG92018.1"/>
    </source>
</evidence>
<reference evidence="1" key="1">
    <citation type="journal article" date="2020" name="mSystems">
        <title>Genome- and Community-Level Interaction Insights into Carbon Utilization and Element Cycling Functions of Hydrothermarchaeota in Hydrothermal Sediment.</title>
        <authorList>
            <person name="Zhou Z."/>
            <person name="Liu Y."/>
            <person name="Xu W."/>
            <person name="Pan J."/>
            <person name="Luo Z.H."/>
            <person name="Li M."/>
        </authorList>
    </citation>
    <scope>NUCLEOTIDE SEQUENCE [LARGE SCALE GENOMIC DNA]</scope>
    <source>
        <strain evidence="1">SpSt-413</strain>
    </source>
</reference>
<name>A0A7C3WGT1_9BACT</name>
<organism evidence="1">
    <name type="scientific">Fundidesulfovibrio putealis</name>
    <dbReference type="NCBI Taxonomy" id="270496"/>
    <lineage>
        <taxon>Bacteria</taxon>
        <taxon>Pseudomonadati</taxon>
        <taxon>Thermodesulfobacteriota</taxon>
        <taxon>Desulfovibrionia</taxon>
        <taxon>Desulfovibrionales</taxon>
        <taxon>Desulfovibrionaceae</taxon>
        <taxon>Fundidesulfovibrio</taxon>
    </lineage>
</organism>
<comment type="caution">
    <text evidence="1">The sequence shown here is derived from an EMBL/GenBank/DDBJ whole genome shotgun (WGS) entry which is preliminary data.</text>
</comment>
<accession>A0A7C3WGT1</accession>
<gene>
    <name evidence="1" type="ORF">ENR59_03600</name>
</gene>
<dbReference type="EMBL" id="DSRP01000251">
    <property type="protein sequence ID" value="HGG92018.1"/>
    <property type="molecule type" value="Genomic_DNA"/>
</dbReference>
<sequence length="400" mass="46174">MALVGVPRRFHLADLQDVGFALITGGRRVLSRWQVWAFLKGLTPRASRRFQTLTSPLRAAPWQRWKVSADDHGVVRWTKKHPVPKGYHSTRNKYIKEDRLYSLFEVKRRRFLAVRMAPGTHEWRPALLRWVQGCRQRRPDTSWRLLVDAAASKATRVVEGFLALPGLTLLVRACRRPAVRARWQRLLDQRGRVHPDPSPTAAKAVEVVGTRTLVGDRALRTVVVREPSSSPGKDRYHGILSTDEHTPNLGLIQEFRQRQHHELAHRWLVHHEGVDALPDSYARFAPPQAYQFDGVRAEFMAWTKALAYNLFRDFQEQVGGVYQKRSPATLARQLLCRSGRVFQTETHLVVEIAGLPNRPEVAQYVRWLNHRKERLPWYGNRILVLSPVKKFGPYHLEKPG</sequence>
<protein>
    <submittedName>
        <fullName evidence="1">Uncharacterized protein</fullName>
    </submittedName>
</protein>